<dbReference type="RefSeq" id="WP_007320932.1">
    <property type="nucleotide sequence ID" value="NZ_BAEE01000021.1"/>
</dbReference>
<name>G7GZ30_9ACTN</name>
<dbReference type="Proteomes" id="UP000035088">
    <property type="component" value="Unassembled WGS sequence"/>
</dbReference>
<evidence type="ECO:0000313" key="1">
    <source>
        <dbReference type="EMBL" id="GAB08855.1"/>
    </source>
</evidence>
<organism evidence="1 2">
    <name type="scientific">Gordonia araii NBRC 100433</name>
    <dbReference type="NCBI Taxonomy" id="1073574"/>
    <lineage>
        <taxon>Bacteria</taxon>
        <taxon>Bacillati</taxon>
        <taxon>Actinomycetota</taxon>
        <taxon>Actinomycetes</taxon>
        <taxon>Mycobacteriales</taxon>
        <taxon>Gordoniaceae</taxon>
        <taxon>Gordonia</taxon>
    </lineage>
</organism>
<dbReference type="STRING" id="1073574.GOARA_021_00920"/>
<accession>G7GZ30</accession>
<protein>
    <submittedName>
        <fullName evidence="1">Uncharacterized protein</fullName>
    </submittedName>
</protein>
<dbReference type="EMBL" id="BAEE01000021">
    <property type="protein sequence ID" value="GAB08855.1"/>
    <property type="molecule type" value="Genomic_DNA"/>
</dbReference>
<reference evidence="1 2" key="1">
    <citation type="submission" date="2011-11" db="EMBL/GenBank/DDBJ databases">
        <title>Whole genome shotgun sequence of Gordonia araii NBRC 100433.</title>
        <authorList>
            <person name="Yoshida Y."/>
            <person name="Hosoyama A."/>
            <person name="Tsuchikane K."/>
            <person name="Katsumata H."/>
            <person name="Yamazaki S."/>
            <person name="Fujita N."/>
        </authorList>
    </citation>
    <scope>NUCLEOTIDE SEQUENCE [LARGE SCALE GENOMIC DNA]</scope>
    <source>
        <strain evidence="1 2">NBRC 100433</strain>
    </source>
</reference>
<keyword evidence="2" id="KW-1185">Reference proteome</keyword>
<comment type="caution">
    <text evidence="1">The sequence shown here is derived from an EMBL/GenBank/DDBJ whole genome shotgun (WGS) entry which is preliminary data.</text>
</comment>
<sequence>MTVSDDEILVGLEDTGQPVRFATGDDASVPAPWRPIIEADEAARRAEIARSLWNGDMFELLPDFARMLREELADVRVVLVGNEPMLAYAVEHRYADDRTVSLWIGTTPGTDAATESDGGGAELVSAIPAPVRTFQSEVHRRFTAPDLESYGFRPVVEMTTLVDEWGLGSADLPDWEHAPQPRRLLVLLTTYSELRVCVSPDLPDGMAVAVYRSDPPDPVRPVGESLDEELVNRLVEGG</sequence>
<dbReference type="AlphaFoldDB" id="G7GZ30"/>
<gene>
    <name evidence="1" type="ORF">GOARA_021_00920</name>
</gene>
<proteinExistence type="predicted"/>
<dbReference type="OrthoDB" id="4505385at2"/>
<evidence type="ECO:0000313" key="2">
    <source>
        <dbReference type="Proteomes" id="UP000035088"/>
    </source>
</evidence>